<keyword evidence="2" id="KW-1185">Reference proteome</keyword>
<comment type="caution">
    <text evidence="1">The sequence shown here is derived from an EMBL/GenBank/DDBJ whole genome shotgun (WGS) entry which is preliminary data.</text>
</comment>
<proteinExistence type="predicted"/>
<organism evidence="1 2">
    <name type="scientific">Racocetra persica</name>
    <dbReference type="NCBI Taxonomy" id="160502"/>
    <lineage>
        <taxon>Eukaryota</taxon>
        <taxon>Fungi</taxon>
        <taxon>Fungi incertae sedis</taxon>
        <taxon>Mucoromycota</taxon>
        <taxon>Glomeromycotina</taxon>
        <taxon>Glomeromycetes</taxon>
        <taxon>Diversisporales</taxon>
        <taxon>Gigasporaceae</taxon>
        <taxon>Racocetra</taxon>
    </lineage>
</organism>
<sequence length="274" mass="31202">GWFIPGFDECGSSKITENHIPIEMNLTAYWFLLMKHQMRNANFPKTDDGRVYHIGLKRGEVANRILVVEDPDSARKMAELLDRTPKPFIFESNKGFITITGRYKNVPVSIVSIVMGYVIMDFFIREVRQIITGEIIIIRFGSCGSIGTPTIGNILVPYGAFSVTRNYDYFIHGVDTNDAMPIVDSPYYISKIAYADEELSYLYDDAHIVDMQSFMLFHLANTCRYTSHSRIHEKPRNIRHSIINTKNGKDSTGALYNSVLNNSQSSLLKYSTSR</sequence>
<feature type="non-terminal residue" evidence="1">
    <location>
        <position position="1"/>
    </location>
</feature>
<reference evidence="1" key="1">
    <citation type="submission" date="2021-06" db="EMBL/GenBank/DDBJ databases">
        <authorList>
            <person name="Kallberg Y."/>
            <person name="Tangrot J."/>
            <person name="Rosling A."/>
        </authorList>
    </citation>
    <scope>NUCLEOTIDE SEQUENCE</scope>
    <source>
        <strain evidence="1">MA461A</strain>
    </source>
</reference>
<name>A0ACA9QIN8_9GLOM</name>
<feature type="non-terminal residue" evidence="1">
    <location>
        <position position="274"/>
    </location>
</feature>
<dbReference type="EMBL" id="CAJVQC010033598">
    <property type="protein sequence ID" value="CAG8754350.1"/>
    <property type="molecule type" value="Genomic_DNA"/>
</dbReference>
<evidence type="ECO:0000313" key="2">
    <source>
        <dbReference type="Proteomes" id="UP000789920"/>
    </source>
</evidence>
<protein>
    <submittedName>
        <fullName evidence="1">2669_t:CDS:1</fullName>
    </submittedName>
</protein>
<accession>A0ACA9QIN8</accession>
<gene>
    <name evidence="1" type="ORF">RPERSI_LOCUS14522</name>
</gene>
<evidence type="ECO:0000313" key="1">
    <source>
        <dbReference type="EMBL" id="CAG8754350.1"/>
    </source>
</evidence>
<dbReference type="Proteomes" id="UP000789920">
    <property type="component" value="Unassembled WGS sequence"/>
</dbReference>